<organism evidence="11 12">
    <name type="scientific">Salmo salar</name>
    <name type="common">Atlantic salmon</name>
    <dbReference type="NCBI Taxonomy" id="8030"/>
    <lineage>
        <taxon>Eukaryota</taxon>
        <taxon>Metazoa</taxon>
        <taxon>Chordata</taxon>
        <taxon>Craniata</taxon>
        <taxon>Vertebrata</taxon>
        <taxon>Euteleostomi</taxon>
        <taxon>Actinopterygii</taxon>
        <taxon>Neopterygii</taxon>
        <taxon>Teleostei</taxon>
        <taxon>Protacanthopterygii</taxon>
        <taxon>Salmoniformes</taxon>
        <taxon>Salmonidae</taxon>
        <taxon>Salmoninae</taxon>
        <taxon>Salmo</taxon>
    </lineage>
</organism>
<evidence type="ECO:0000313" key="12">
    <source>
        <dbReference type="RefSeq" id="XP_014065871.1"/>
    </source>
</evidence>
<evidence type="ECO:0000256" key="8">
    <source>
        <dbReference type="ARBA" id="ARBA00024919"/>
    </source>
</evidence>
<dbReference type="InterPro" id="IPR026742">
    <property type="entry name" value="Centrosomal_kizuma"/>
</dbReference>
<dbReference type="GO" id="GO:0005813">
    <property type="term" value="C:centrosome"/>
    <property type="evidence" value="ECO:0007669"/>
    <property type="project" value="UniProtKB-SubCell"/>
</dbReference>
<comment type="similarity">
    <text evidence="3">Belongs to the kizuna family.</text>
</comment>
<feature type="compositionally biased region" description="Basic and acidic residues" evidence="10">
    <location>
        <begin position="345"/>
        <end position="354"/>
    </location>
</feature>
<sequence length="725" mass="81131">MAFCKDQYYERIGSIQQSMHEREKRRLELERELFAYCRSDKRGSQIKCATLRGYLKEIREREKQAKIRNFELLRDVECIEMSMKEHCPDRNPLDEHKGDLLNCHPQGESPLPQARGLRQPSVIFMGRQTSRSSAAEDATTSIHLRQAERHSPDHLSHASECLQSGLLNDSKVSREVVAESGASLSVDISGSNDSPDGCNLCDKHERTAAVVPSVRTLTASAGVPFRGDEQLTSPRVTLTRPEKNSPSPNTISHMWDRNSPAEYTRGRGSGHQESIKEGLERVLQRSPPQTDLGKESQDVPEKSETLSRSSSSMELSVTSSGSDLSISLTESDLAELPKVPEGVVHVDSHTRRTDSPPQRSAIPPSERELRSASVHSQSLDTPEPRNRPESRSESTSPEIPLKRLSMEGFFHLLESIEERFHRGERNVYCVSSLGDSKRNKVISLCNARAGLNGEDLDACGAVVLHQLQRLSWTMSMGCLLPEELVSSNWSTTEPRKISSRLPSDAAPLWDRWFKHALLLKDNRVLTPEHLVQLFTPLLLPYNASYSAKAKVLLRTLLSRSSEECPSVESESSSCGLPSFLNDSVAEVQPARPSQEHRAAGMQGLQSGEEDSQDESPVESIPIKETKAYQLLKQSATQARQQSSGDEEDLSGKGRRRLHHPTPPASHRGLIISQHCPYVSLFYKELAQVLYKEYHHVYKFYFVGLLCFSSSSIYLHVNTQHILTCN</sequence>
<dbReference type="Proteomes" id="UP001652741">
    <property type="component" value="Chromosome ssa09"/>
</dbReference>
<dbReference type="RefSeq" id="XP_014065871.1">
    <property type="nucleotide sequence ID" value="XM_014210396.2"/>
</dbReference>
<feature type="compositionally biased region" description="Acidic residues" evidence="10">
    <location>
        <begin position="607"/>
        <end position="616"/>
    </location>
</feature>
<gene>
    <name evidence="12" type="primary">LOC106610803</name>
</gene>
<name>A0A1S3SNG2_SALSA</name>
<feature type="region of interest" description="Disordered" evidence="10">
    <location>
        <begin position="221"/>
        <end position="324"/>
    </location>
</feature>
<proteinExistence type="inferred from homology"/>
<dbReference type="GeneID" id="106610803"/>
<feature type="region of interest" description="Disordered" evidence="10">
    <location>
        <begin position="633"/>
        <end position="667"/>
    </location>
</feature>
<dbReference type="AlphaFoldDB" id="A0A1S3SNG2"/>
<evidence type="ECO:0000256" key="4">
    <source>
        <dbReference type="ARBA" id="ARBA00013872"/>
    </source>
</evidence>
<reference evidence="12" key="1">
    <citation type="submission" date="2025-08" db="UniProtKB">
        <authorList>
            <consortium name="RefSeq"/>
        </authorList>
    </citation>
    <scope>IDENTIFICATION</scope>
</reference>
<evidence type="ECO:0000256" key="2">
    <source>
        <dbReference type="ARBA" id="ARBA00004300"/>
    </source>
</evidence>
<keyword evidence="5" id="KW-0963">Cytoplasm</keyword>
<feature type="region of interest" description="Disordered" evidence="10">
    <location>
        <begin position="345"/>
        <end position="400"/>
    </location>
</feature>
<feature type="compositionally biased region" description="Basic and acidic residues" evidence="10">
    <location>
        <begin position="382"/>
        <end position="392"/>
    </location>
</feature>
<feature type="region of interest" description="Disordered" evidence="10">
    <location>
        <begin position="586"/>
        <end position="618"/>
    </location>
</feature>
<dbReference type="GO" id="GO:0007051">
    <property type="term" value="P:spindle organization"/>
    <property type="evidence" value="ECO:0007669"/>
    <property type="project" value="InterPro"/>
</dbReference>
<feature type="compositionally biased region" description="Low complexity" evidence="10">
    <location>
        <begin position="306"/>
        <end position="322"/>
    </location>
</feature>
<evidence type="ECO:0000256" key="3">
    <source>
        <dbReference type="ARBA" id="ARBA00010767"/>
    </source>
</evidence>
<feature type="compositionally biased region" description="Basic and acidic residues" evidence="10">
    <location>
        <begin position="292"/>
        <end position="305"/>
    </location>
</feature>
<comment type="subcellular location">
    <subcellularLocation>
        <location evidence="1">Cytoplasm</location>
        <location evidence="1">Cytoskeleton</location>
        <location evidence="1">Cilium basal body</location>
    </subcellularLocation>
    <subcellularLocation>
        <location evidence="2">Cytoplasm</location>
        <location evidence="2">Cytoskeleton</location>
        <location evidence="2">Microtubule organizing center</location>
        <location evidence="2">Centrosome</location>
    </subcellularLocation>
</comment>
<protein>
    <recommendedName>
        <fullName evidence="4">Centrosomal protein kizuna</fullName>
    </recommendedName>
    <alternativeName>
        <fullName evidence="9">Polo-like kinase 1 substrate 1</fullName>
    </alternativeName>
</protein>
<evidence type="ECO:0000256" key="5">
    <source>
        <dbReference type="ARBA" id="ARBA00022490"/>
    </source>
</evidence>
<dbReference type="PANTHER" id="PTHR16299:SF2">
    <property type="entry name" value="CENTROSOMAL PROTEIN KIZUNA"/>
    <property type="match status" value="1"/>
</dbReference>
<feature type="compositionally biased region" description="Polar residues" evidence="10">
    <location>
        <begin position="633"/>
        <end position="643"/>
    </location>
</feature>
<evidence type="ECO:0000256" key="6">
    <source>
        <dbReference type="ARBA" id="ARBA00023212"/>
    </source>
</evidence>
<keyword evidence="11" id="KW-1185">Reference proteome</keyword>
<dbReference type="PANTHER" id="PTHR16299">
    <property type="entry name" value="CENTROSOMAL PROTEIN KIZUNA"/>
    <property type="match status" value="1"/>
</dbReference>
<evidence type="ECO:0000256" key="10">
    <source>
        <dbReference type="SAM" id="MobiDB-lite"/>
    </source>
</evidence>
<comment type="function">
    <text evidence="8">Centrosomal protein required for establishing a robust mitotic centrosome architecture that can endure the forces that converge on the centrosomes during spindle formation. Required for stabilizing the expanded pericentriolar material around the centriole.</text>
</comment>
<evidence type="ECO:0000256" key="7">
    <source>
        <dbReference type="ARBA" id="ARBA00023273"/>
    </source>
</evidence>
<evidence type="ECO:0000313" key="11">
    <source>
        <dbReference type="Proteomes" id="UP001652741"/>
    </source>
</evidence>
<feature type="compositionally biased region" description="Basic and acidic residues" evidence="10">
    <location>
        <begin position="273"/>
        <end position="283"/>
    </location>
</feature>
<keyword evidence="6" id="KW-0206">Cytoskeleton</keyword>
<evidence type="ECO:0000256" key="1">
    <source>
        <dbReference type="ARBA" id="ARBA00004120"/>
    </source>
</evidence>
<keyword evidence="7" id="KW-0966">Cell projection</keyword>
<evidence type="ECO:0000256" key="9">
    <source>
        <dbReference type="ARBA" id="ARBA00031153"/>
    </source>
</evidence>
<accession>A0A1S3SNG2</accession>